<keyword evidence="7" id="KW-0256">Endoplasmic reticulum</keyword>
<keyword evidence="9 11" id="KW-0472">Membrane</keyword>
<dbReference type="CDD" id="cd16023">
    <property type="entry name" value="GPI_EPT_3"/>
    <property type="match status" value="1"/>
</dbReference>
<evidence type="ECO:0000313" key="13">
    <source>
        <dbReference type="EMBL" id="KZT52863.1"/>
    </source>
</evidence>
<gene>
    <name evidence="13" type="ORF">CALCODRAFT_475404</name>
</gene>
<evidence type="ECO:0000256" key="5">
    <source>
        <dbReference type="ARBA" id="ARBA00022679"/>
    </source>
</evidence>
<feature type="transmembrane region" description="Helical" evidence="11">
    <location>
        <begin position="879"/>
        <end position="903"/>
    </location>
</feature>
<evidence type="ECO:0000256" key="10">
    <source>
        <dbReference type="ARBA" id="ARBA00023180"/>
    </source>
</evidence>
<dbReference type="PANTHER" id="PTHR23071:SF1">
    <property type="entry name" value="GPI ETHANOLAMINE PHOSPHATE TRANSFERASE 3"/>
    <property type="match status" value="1"/>
</dbReference>
<feature type="transmembrane region" description="Helical" evidence="11">
    <location>
        <begin position="597"/>
        <end position="613"/>
    </location>
</feature>
<evidence type="ECO:0000256" key="2">
    <source>
        <dbReference type="ARBA" id="ARBA00004687"/>
    </source>
</evidence>
<dbReference type="STRING" id="1353952.A0A165DIA6"/>
<dbReference type="SUPFAM" id="SSF53649">
    <property type="entry name" value="Alkaline phosphatase-like"/>
    <property type="match status" value="1"/>
</dbReference>
<evidence type="ECO:0000259" key="12">
    <source>
        <dbReference type="Pfam" id="PF19316"/>
    </source>
</evidence>
<dbReference type="GO" id="GO:0005789">
    <property type="term" value="C:endoplasmic reticulum membrane"/>
    <property type="evidence" value="ECO:0007669"/>
    <property type="project" value="UniProtKB-SubCell"/>
</dbReference>
<comment type="pathway">
    <text evidence="2">Glycolipid biosynthesis; glycosylphosphatidylinositol-anchor biosynthesis.</text>
</comment>
<dbReference type="InterPro" id="IPR002591">
    <property type="entry name" value="Phosphodiest/P_Trfase"/>
</dbReference>
<name>A0A165DIA6_9BASI</name>
<evidence type="ECO:0000313" key="14">
    <source>
        <dbReference type="Proteomes" id="UP000076842"/>
    </source>
</evidence>
<evidence type="ECO:0000256" key="11">
    <source>
        <dbReference type="SAM" id="Phobius"/>
    </source>
</evidence>
<dbReference type="UniPathway" id="UPA00196"/>
<proteinExistence type="inferred from homology"/>
<dbReference type="GO" id="GO:0006506">
    <property type="term" value="P:GPI anchor biosynthetic process"/>
    <property type="evidence" value="ECO:0007669"/>
    <property type="project" value="UniProtKB-UniPathway"/>
</dbReference>
<dbReference type="InterPro" id="IPR017850">
    <property type="entry name" value="Alkaline_phosphatase_core_sf"/>
</dbReference>
<dbReference type="InParanoid" id="A0A165DIA6"/>
<dbReference type="FunCoup" id="A0A165DIA6">
    <property type="interactions" value="151"/>
</dbReference>
<dbReference type="PANTHER" id="PTHR23071">
    <property type="entry name" value="PHOSPHATIDYLINOSITOL GLYCAN"/>
    <property type="match status" value="1"/>
</dbReference>
<dbReference type="Proteomes" id="UP000076842">
    <property type="component" value="Unassembled WGS sequence"/>
</dbReference>
<protein>
    <submittedName>
        <fullName evidence="13">Alkaline phosphatase-like protein</fullName>
    </submittedName>
</protein>
<dbReference type="InterPro" id="IPR045687">
    <property type="entry name" value="PIGG/GPI7_C"/>
</dbReference>
<evidence type="ECO:0000256" key="8">
    <source>
        <dbReference type="ARBA" id="ARBA00022989"/>
    </source>
</evidence>
<feature type="transmembrane region" description="Helical" evidence="11">
    <location>
        <begin position="567"/>
        <end position="585"/>
    </location>
</feature>
<feature type="transmembrane region" description="Helical" evidence="11">
    <location>
        <begin position="960"/>
        <end position="983"/>
    </location>
</feature>
<feature type="domain" description="GPI ethanolamine phosphate transferase 2 C-terminal" evidence="12">
    <location>
        <begin position="804"/>
        <end position="972"/>
    </location>
</feature>
<feature type="transmembrane region" description="Helical" evidence="11">
    <location>
        <begin position="780"/>
        <end position="804"/>
    </location>
</feature>
<evidence type="ECO:0000256" key="1">
    <source>
        <dbReference type="ARBA" id="ARBA00004477"/>
    </source>
</evidence>
<comment type="similarity">
    <text evidence="3">Belongs to the PIGG/PIGN/PIGO family. PIGO subfamily.</text>
</comment>
<evidence type="ECO:0000256" key="6">
    <source>
        <dbReference type="ARBA" id="ARBA00022692"/>
    </source>
</evidence>
<accession>A0A165DIA6</accession>
<dbReference type="Gene3D" id="3.40.720.10">
    <property type="entry name" value="Alkaline Phosphatase, subunit A"/>
    <property type="match status" value="1"/>
</dbReference>
<keyword evidence="5" id="KW-0808">Transferase</keyword>
<evidence type="ECO:0000256" key="3">
    <source>
        <dbReference type="ARBA" id="ARBA00008695"/>
    </source>
</evidence>
<evidence type="ECO:0000256" key="4">
    <source>
        <dbReference type="ARBA" id="ARBA00022502"/>
    </source>
</evidence>
<keyword evidence="14" id="KW-1185">Reference proteome</keyword>
<dbReference type="InterPro" id="IPR037675">
    <property type="entry name" value="PIG-O_N"/>
</dbReference>
<dbReference type="InterPro" id="IPR039524">
    <property type="entry name" value="PIGO/GPI13"/>
</dbReference>
<comment type="subcellular location">
    <subcellularLocation>
        <location evidence="1">Endoplasmic reticulum membrane</location>
        <topology evidence="1">Multi-pass membrane protein</topology>
    </subcellularLocation>
</comment>
<dbReference type="EMBL" id="KV424053">
    <property type="protein sequence ID" value="KZT52863.1"/>
    <property type="molecule type" value="Genomic_DNA"/>
</dbReference>
<organism evidence="13 14">
    <name type="scientific">Calocera cornea HHB12733</name>
    <dbReference type="NCBI Taxonomy" id="1353952"/>
    <lineage>
        <taxon>Eukaryota</taxon>
        <taxon>Fungi</taxon>
        <taxon>Dikarya</taxon>
        <taxon>Basidiomycota</taxon>
        <taxon>Agaricomycotina</taxon>
        <taxon>Dacrymycetes</taxon>
        <taxon>Dacrymycetales</taxon>
        <taxon>Dacrymycetaceae</taxon>
        <taxon>Calocera</taxon>
    </lineage>
</organism>
<dbReference type="AlphaFoldDB" id="A0A165DIA6"/>
<sequence length="996" mass="107444">MAPPSGTLLAVLLLVYLTALHLSGLALFTRGFLLSRLALPHTTPSTAATTLPATHARAVVLIIDALRWDFLAPAPPRPHSPYHHNVLTLPAHLAAAHPDRAFLFHTYADPPTSTLQRLKAITTGSLPTFIDVSSNFFATAHASSISEDSLLSQLKRHPHRFPHRAFMGDDTWLSIYPDAFSDNLTSPYDSFNVEDLHSVDLGVTRTLLPLLHAQLPQGAPAHAQPFQFLIAHFLGVDHVGHRLGPDHPAMRAKLHQMDTLLRDVVPLLQDDTLLVLLGDHGMDPKGDHGGDSVLEVSTTTFVYSPGPALSQLPTPPPPSLTPHTLYPGSDTPARAVQQIDLLPSLSLLLGLPIPFNNLGAVIPELFWRPGPGGLEAAVRANVHQVWGFLQAYRASPSGGELDDAWDRLERAYVTAKSVGKPPRPDSAGAGAGAGDQARIAMGTAFVRGALETCRALWAQFDVALISLGLAVLLLAVLVLARLYADLARYRAQWEAVVRAALRWAALGAAAGAALGWAAKRTLQAPDAVGKAGLPEWILFGASSSSALFLLLGSFLPPSLSPREPLRWSFDALLACAVIGLHTASFTSNSFLLWEDHVVPYLLLTLLLPTLLRAPAAPTTHLQYRLLGYPLLLAACVRTMALSTVCREEQHASCSVTFYSSATRPVSPAPVLALALPAAWALPSLIQRFLATSKSDRGPAPLFLQYALRASLLASTTYWLLEQLESWPGLNQDRIPALKNIRMSLARILLSTTLIGGYALWALAPPCVELHMREPEPDPQLIVLGYTNAYGALYLLFLLVFYALLFAATQLTGQLVLALFALALLAHLETTDSVRDPVLLALLGHHLFFATGHQAVLSSIQWKTAFIGFKVVTYPFSPVLVGLNSVGPLFLSALALPLLAMWQVSPVLSTQQGRVYVLSDTLKAAVGFMLYHSLVTLSAAACAAWFRRHLMVWKVFAPRFMLSGITLLVIDLGLILAVGVGSAVTCSKVRKMFGTAP</sequence>
<feature type="transmembrane region" description="Helical" evidence="11">
    <location>
        <begin position="924"/>
        <end position="945"/>
    </location>
</feature>
<keyword evidence="8 11" id="KW-1133">Transmembrane helix</keyword>
<evidence type="ECO:0000256" key="9">
    <source>
        <dbReference type="ARBA" id="ARBA00023136"/>
    </source>
</evidence>
<feature type="transmembrane region" description="Helical" evidence="11">
    <location>
        <begin position="810"/>
        <end position="827"/>
    </location>
</feature>
<feature type="transmembrane region" description="Helical" evidence="11">
    <location>
        <begin position="740"/>
        <end position="760"/>
    </location>
</feature>
<feature type="transmembrane region" description="Helical" evidence="11">
    <location>
        <begin position="839"/>
        <end position="859"/>
    </location>
</feature>
<feature type="transmembrane region" description="Helical" evidence="11">
    <location>
        <begin position="495"/>
        <end position="516"/>
    </location>
</feature>
<dbReference type="OrthoDB" id="272139at2759"/>
<keyword evidence="4" id="KW-0337">GPI-anchor biosynthesis</keyword>
<dbReference type="Pfam" id="PF01663">
    <property type="entry name" value="Phosphodiest"/>
    <property type="match status" value="1"/>
</dbReference>
<keyword evidence="6 11" id="KW-0812">Transmembrane</keyword>
<dbReference type="Pfam" id="PF19316">
    <property type="entry name" value="PIGO_PIGG"/>
    <property type="match status" value="1"/>
</dbReference>
<keyword evidence="10" id="KW-0325">Glycoprotein</keyword>
<feature type="transmembrane region" description="Helical" evidence="11">
    <location>
        <begin position="462"/>
        <end position="483"/>
    </location>
</feature>
<feature type="transmembrane region" description="Helical" evidence="11">
    <location>
        <begin position="536"/>
        <end position="555"/>
    </location>
</feature>
<evidence type="ECO:0000256" key="7">
    <source>
        <dbReference type="ARBA" id="ARBA00022824"/>
    </source>
</evidence>
<dbReference type="GO" id="GO:0051377">
    <property type="term" value="F:mannose-ethanolamine phosphotransferase activity"/>
    <property type="evidence" value="ECO:0007669"/>
    <property type="project" value="InterPro"/>
</dbReference>
<reference evidence="13 14" key="1">
    <citation type="journal article" date="2016" name="Mol. Biol. Evol.">
        <title>Comparative Genomics of Early-Diverging Mushroom-Forming Fungi Provides Insights into the Origins of Lignocellulose Decay Capabilities.</title>
        <authorList>
            <person name="Nagy L.G."/>
            <person name="Riley R."/>
            <person name="Tritt A."/>
            <person name="Adam C."/>
            <person name="Daum C."/>
            <person name="Floudas D."/>
            <person name="Sun H."/>
            <person name="Yadav J.S."/>
            <person name="Pangilinan J."/>
            <person name="Larsson K.H."/>
            <person name="Matsuura K."/>
            <person name="Barry K."/>
            <person name="Labutti K."/>
            <person name="Kuo R."/>
            <person name="Ohm R.A."/>
            <person name="Bhattacharya S.S."/>
            <person name="Shirouzu T."/>
            <person name="Yoshinaga Y."/>
            <person name="Martin F.M."/>
            <person name="Grigoriev I.V."/>
            <person name="Hibbett D.S."/>
        </authorList>
    </citation>
    <scope>NUCLEOTIDE SEQUENCE [LARGE SCALE GENOMIC DNA]</scope>
    <source>
        <strain evidence="13 14">HHB12733</strain>
    </source>
</reference>